<dbReference type="OrthoDB" id="9798761at2"/>
<feature type="domain" description="DUF4268" evidence="3">
    <location>
        <begin position="855"/>
        <end position="986"/>
    </location>
</feature>
<dbReference type="InterPro" id="IPR025364">
    <property type="entry name" value="DUF4268"/>
</dbReference>
<dbReference type="RefSeq" id="WP_146591336.1">
    <property type="nucleotide sequence ID" value="NZ_SJPO01000015.1"/>
</dbReference>
<dbReference type="EMBL" id="SJPO01000015">
    <property type="protein sequence ID" value="TWT66711.1"/>
    <property type="molecule type" value="Genomic_DNA"/>
</dbReference>
<name>A0A5C5XW07_9BACT</name>
<dbReference type="PANTHER" id="PTHR35149:SF2">
    <property type="entry name" value="DUF262 DOMAIN-CONTAINING PROTEIN"/>
    <property type="match status" value="1"/>
</dbReference>
<dbReference type="InterPro" id="IPR011089">
    <property type="entry name" value="GmrSD_C"/>
</dbReference>
<evidence type="ECO:0000259" key="2">
    <source>
        <dbReference type="Pfam" id="PF07510"/>
    </source>
</evidence>
<feature type="domain" description="GmrSD restriction endonucleases N-terminal" evidence="1">
    <location>
        <begin position="8"/>
        <end position="224"/>
    </location>
</feature>
<evidence type="ECO:0000313" key="4">
    <source>
        <dbReference type="EMBL" id="TWT66711.1"/>
    </source>
</evidence>
<keyword evidence="5" id="KW-1185">Reference proteome</keyword>
<evidence type="ECO:0000313" key="5">
    <source>
        <dbReference type="Proteomes" id="UP000318478"/>
    </source>
</evidence>
<dbReference type="AlphaFoldDB" id="A0A5C5XW07"/>
<reference evidence="4 5" key="1">
    <citation type="submission" date="2019-02" db="EMBL/GenBank/DDBJ databases">
        <title>Deep-cultivation of Planctomycetes and their phenomic and genomic characterization uncovers novel biology.</title>
        <authorList>
            <person name="Wiegand S."/>
            <person name="Jogler M."/>
            <person name="Boedeker C."/>
            <person name="Pinto D."/>
            <person name="Vollmers J."/>
            <person name="Rivas-Marin E."/>
            <person name="Kohn T."/>
            <person name="Peeters S.H."/>
            <person name="Heuer A."/>
            <person name="Rast P."/>
            <person name="Oberbeckmann S."/>
            <person name="Bunk B."/>
            <person name="Jeske O."/>
            <person name="Meyerdierks A."/>
            <person name="Storesund J.E."/>
            <person name="Kallscheuer N."/>
            <person name="Luecker S."/>
            <person name="Lage O.M."/>
            <person name="Pohl T."/>
            <person name="Merkel B.J."/>
            <person name="Hornburger P."/>
            <person name="Mueller R.-W."/>
            <person name="Bruemmer F."/>
            <person name="Labrenz M."/>
            <person name="Spormann A.M."/>
            <person name="Op Den Camp H."/>
            <person name="Overmann J."/>
            <person name="Amann R."/>
            <person name="Jetten M.S.M."/>
            <person name="Mascher T."/>
            <person name="Medema M.H."/>
            <person name="Devos D.P."/>
            <person name="Kaster A.-K."/>
            <person name="Ovreas L."/>
            <person name="Rohde M."/>
            <person name="Galperin M.Y."/>
            <person name="Jogler C."/>
        </authorList>
    </citation>
    <scope>NUCLEOTIDE SEQUENCE [LARGE SCALE GENOMIC DNA]</scope>
    <source>
        <strain evidence="4 5">Pla123a</strain>
    </source>
</reference>
<evidence type="ECO:0000259" key="1">
    <source>
        <dbReference type="Pfam" id="PF03235"/>
    </source>
</evidence>
<dbReference type="Proteomes" id="UP000318478">
    <property type="component" value="Unassembled WGS sequence"/>
</dbReference>
<evidence type="ECO:0008006" key="6">
    <source>
        <dbReference type="Google" id="ProtNLM"/>
    </source>
</evidence>
<evidence type="ECO:0000259" key="3">
    <source>
        <dbReference type="Pfam" id="PF14088"/>
    </source>
</evidence>
<organism evidence="4 5">
    <name type="scientific">Posidoniimonas polymericola</name>
    <dbReference type="NCBI Taxonomy" id="2528002"/>
    <lineage>
        <taxon>Bacteria</taxon>
        <taxon>Pseudomonadati</taxon>
        <taxon>Planctomycetota</taxon>
        <taxon>Planctomycetia</taxon>
        <taxon>Pirellulales</taxon>
        <taxon>Lacipirellulaceae</taxon>
        <taxon>Posidoniimonas</taxon>
    </lineage>
</organism>
<dbReference type="InterPro" id="IPR004919">
    <property type="entry name" value="GmrSD_N"/>
</dbReference>
<sequence>MEAYAKSISKILHSSDQFLIPFFQRFYKWGRKDWERLRADLWALMDDERDRKHFLGPLVCTAEGVTPGEVTAFQLIDGQQRLTTLSLLLCALRDVARQQGEEELAARIEENFLIHKFEKKLRRYKIVPRTGDREAFIAIVDGKELDREAGLQIVAAYDFFRKHIQQLAQTAGGEGLANLFQKATGGLYLVVITIDEENPYEIFESLNSTGLPLAESDLIRNFLFMHVPQDDQEDFQEDHWEPYEALFDATDKHDALKPTDFYRSFLMRGGTYSQPKSTFLDFKEYFRQRGWSPVDQVAELARFAKLECQLRRPDTVTDAALAKRLRSVAAMEINTSHPLLLNLLARHEEGVLPMDGLLGCLDDLCSFVLRRSICGESTRTYGKWFCEAITAIKDNPRSDLQGYWQHRGWPDDRALQTALVEFPVYRREPKKCRLILEELERDLGHKERVDPTTLSIEHVMPQTLSGKSSKEWKEALGTDWKSLHERWLHTLGNLTLSGYNGPMSNHGFATKREELTRSNVSLNRHFTDHDKWDAAAIEQRGRKLSETVTGLWPRPEGGPAYVPPSKERKLKAGVERRTAYWSDLLAILKEKHGWKDLPEATGETRLELPLGVDGASLYAWYKVGGKQLWAAVVLPPGRGRRHFRNLVADRAAIDKELGFMADWNDAGRSVGAMRKNSSIKDPLDWLEQHEWLASKLTTVRRVLAPRIEQLASSEDSEDDSGETSREYWRGRSTDEALGWCDQIKDLIDEVGSRKHDLVYRVHNIAVKPADDFFNVVSFYPRKRSVWMSSGSSSLEQWANRFADAGFETSVKRKGRLGVRLTQEVLDAHRELISDYLRHLVETAKTKNARSDELVAFWQAFVERMQQHQTPLTPQSPRGQAWMNFAIGRSDAWLHGSVNSVKNRASVGLGLRGAEQQAVFQALYADRDRISQEIGGDLEWLGDPERKSLRIYLRNTQIDVRDHSNWPELHDWMIEKLGHFHCAFVPRLSRLG</sequence>
<gene>
    <name evidence="4" type="ORF">Pla123a_45970</name>
</gene>
<dbReference type="PANTHER" id="PTHR35149">
    <property type="entry name" value="SLL5132 PROTEIN"/>
    <property type="match status" value="1"/>
</dbReference>
<proteinExistence type="predicted"/>
<feature type="domain" description="GmrSD restriction endonucleases C-terminal" evidence="2">
    <location>
        <begin position="409"/>
        <end position="546"/>
    </location>
</feature>
<protein>
    <recommendedName>
        <fullName evidence="6">DUF4268 domain-containing protein</fullName>
    </recommendedName>
</protein>
<dbReference type="Pfam" id="PF14088">
    <property type="entry name" value="DUF4268"/>
    <property type="match status" value="1"/>
</dbReference>
<comment type="caution">
    <text evidence="4">The sequence shown here is derived from an EMBL/GenBank/DDBJ whole genome shotgun (WGS) entry which is preliminary data.</text>
</comment>
<dbReference type="Pfam" id="PF07510">
    <property type="entry name" value="GmrSD_C"/>
    <property type="match status" value="1"/>
</dbReference>
<dbReference type="Pfam" id="PF03235">
    <property type="entry name" value="GmrSD_N"/>
    <property type="match status" value="1"/>
</dbReference>
<accession>A0A5C5XW07</accession>